<evidence type="ECO:0000313" key="4">
    <source>
        <dbReference type="Proteomes" id="UP000588068"/>
    </source>
</evidence>
<dbReference type="InterPro" id="IPR050909">
    <property type="entry name" value="Bact_Autotransporter_VF"/>
</dbReference>
<keyword evidence="1" id="KW-0732">Signal</keyword>
<evidence type="ECO:0000313" key="3">
    <source>
        <dbReference type="EMBL" id="MBB6091234.1"/>
    </source>
</evidence>
<name>A0A841HF83_9GAMM</name>
<feature type="domain" description="Filamentous haemagglutinin FhaB/tRNA nuclease CdiA-like TPS" evidence="2">
    <location>
        <begin position="36"/>
        <end position="151"/>
    </location>
</feature>
<dbReference type="InterPro" id="IPR008638">
    <property type="entry name" value="FhaB/CdiA-like_TPS"/>
</dbReference>
<evidence type="ECO:0000256" key="1">
    <source>
        <dbReference type="SAM" id="SignalP"/>
    </source>
</evidence>
<dbReference type="Pfam" id="PF12545">
    <property type="entry name" value="DUF3739"/>
    <property type="match status" value="1"/>
</dbReference>
<feature type="signal peptide" evidence="1">
    <location>
        <begin position="1"/>
        <end position="26"/>
    </location>
</feature>
<feature type="chain" id="PRO_5032335638" evidence="1">
    <location>
        <begin position="27"/>
        <end position="3398"/>
    </location>
</feature>
<dbReference type="RefSeq" id="WP_184329046.1">
    <property type="nucleotide sequence ID" value="NZ_JACHHZ010000001.1"/>
</dbReference>
<gene>
    <name evidence="3" type="ORF">HNQ60_000080</name>
</gene>
<dbReference type="InterPro" id="IPR012334">
    <property type="entry name" value="Pectin_lyas_fold"/>
</dbReference>
<dbReference type="PANTHER" id="PTHR12338:SF5">
    <property type="entry name" value="ANTIGEN 43-RELATED"/>
    <property type="match status" value="1"/>
</dbReference>
<dbReference type="SMART" id="SM00912">
    <property type="entry name" value="Haemagg_act"/>
    <property type="match status" value="1"/>
</dbReference>
<dbReference type="SUPFAM" id="SSF51126">
    <property type="entry name" value="Pectin lyase-like"/>
    <property type="match status" value="1"/>
</dbReference>
<evidence type="ECO:0000259" key="2">
    <source>
        <dbReference type="SMART" id="SM00912"/>
    </source>
</evidence>
<sequence length="3398" mass="349575">MKNIEIALQLLIAGYSATAVVAAAQAAEPLPVPCAAGACGINGPSTWVTSGNATAVYQNNSLTITQTTQNAVLNWRSFNIAPDGTVEFKQPDATSVALNRIFQADPSRIFGSLKANGRIYLVNQNGIIFGERAKVNVGALLASTLNINADKVMASGLTGGGEATPIATRFDENGQEMVAGALQVEEGALLRADGGQIFLFAPVVENKGRIETPDGQTILAAGQSVYLSASTDQNLRGLIVAVDLEGTVENGDVSNAGVTDPSKLVGQIIAERGNVTLAGLTVNQRGRVSATTSVRANGSVQLIAATRNSGGSLTLTEGSRTEVRLDSDAESKTVDINDQPRSNVLLAGNRVVLEQDSSVVAPSGRIRIKASNEGSGAVRNPPAVGTDTTSRVFIDSGAVLDVSGVHTTQSMESNMLTVELRGSQLADSPAQRNGALRGQRVQIDTRQTGKREDGSTWVGSPIGDLAGDVATMSRTIEQRSLTGGTVAIESQGDVIVAQGATVNVSGGSVRYQDGYITPSALMGADGRVYDMADADPNLEYTGVVSGASYTRQDQRWGVTDRYHGTFAGSLGQFESGYIEGKDAGTLSILAPTAIFDGRLQADRTIGPRQRQQASTFTGSLYRPMDQIPLGGELLLGPAAGDNSPYVLGDVQVTTGLVLPSLRNANGSAFDPLSDALPSSLKATRVRPELFGEGAATRVEIRSDGRVSVPRETQLSMPAFSSLSITARDVDFDGSLSSAGGSVNLRANRTTTQQGFGQGEVRLGSSARLDLAGSWVNESQVLNPGQATEALSINGGSVSLRGVDSNVVVEQGSVIDVSGGARMQRGGRVNAGRGGSIAIAVQTSSIFADDAAALRLDGELRGYALAQGGSLSLAAAQVCIGVDSALCGAGLADDMFLIHPGRFQSGGFSSYSVSSTAGGLTVGRDTQVQLQAENFVLDDGAAGVASARSLADLTSIALLDSWQRGPVDLSLESSYLQATGTLLTAAEFANLPYLSVLAGARINTEPGARVQLESNTSIRVDGHITAPAGTISLALNSDLTVAEYLPTQSIWLGNNARLSAEGTTRYQPDARGLLIGEVLNGGSIVMDAARGYIAANPSSVLDVSGTSAPVDIRTVGRGGQESYERRQIASRAGSISVTAAESIVLGGELRAHSGDPKNVIGGTLSVTLDPTRRYGRFDLEPPPFPEMARRIELAATGASQVIRAGAALDAESSGRAVLVADQIEAAGFDNLELSAGTRQGSIGSLTPVPGEVAVRNGVDLSLRGRLAIDAASIVSDGGKANLAASVVTLGQRSSVLQDVPGTVASGPGSLTINAGLIDLVGHSTFSGFRHVELQSRGDIRARGVQLGSAREATGSLRTSGALTLQAQQVYPTTLSQFALIADEAEVGAIRVKPVSGTAAPVYSAGGRLSLTAQTIEQGGVLRAPFGTISLNAPSLSLLAGSTTATSAAGLSIPFGQTQGGFDWVYQLGNQTLVYNGKDATMPSQSVRLNGADVDIGDGAVVDVRGGGDLVAYEFVPGVGGTRDVLSADVRPDAFVIVPAANMPYAPYDISLYDGSGIRAGDSIYLDGTDKIPAGTYTILPARYAHLPGAYYVRPVDGYQDIGPTEVNVRPDGSTLVGGYRMFADTGLRIDGRSEGYAIRPGSDVMREAQYNLTNANKFFAANDAETALARLPRDAGTLSIGASEMLRLDGELLGSTATGGRGTALDISSDSLRIVHGTGATPVDGVVDIDADALSAFGAESILLGGSRTQTSEGLSITTLAREVEILEGSILTAPELLIVGTQSVAVREGAELRGSGTLAGVQSEEVALQGDGAILRVTSGADAAIERTNSAGGTALLNVESGAQLYARGGAIAAESAGAATFDGTLDLAGGVLSLTSDRISLGAVGENVSGLVLSNQQLAGLTLDALVLSSRSSIDLYGNVSLTSGDLSLRSGAVRGFGDGQAQLVATGTFTLEGASTASSEPAGDPAGSLNVRARDMVLGEGSTTVSGFSSVALQASGDIDAKDTGALIVDGDLSLSAARLGAASGASRDIQVSGAFRYSQNGTTPASEDESLGARMAVRAASIDVGGRVELHSGVLNLVATSGDVTLRETADLRLNGLTTLFDSVAVGSRGGWLTLESQRADVSVAQGAAINVAQASNVANERGAVTVRAASGNAIVAGTLTGAGADFTIDANQVVDFMALNRALTAGNFSGDRYVRQRGAGNLVVGADNSITARSIALVSDQGQVVVDGSLRSHDLGGGEIVLSGRNGVAVSGVLDVSAANASERNGRIELGTTQGTIRIAAPARIVGVANTGINHSVADGTLHIRAPRTAFETLLDGDATNNALVLAGDLTRLNGVTLEGYAAYTDLDGAITADEIAATPGTAMYDDALAFTSLSAQMVQGLGSVRAPTPQIMAGIEINSTGDLELQSDWSLNDWRFNSLPGFLTLRAAGDLTFNASLSDGFTTDSPGLLTETTQSWSYRLAAGADLTSADPMTVRSLSDLGEQGRGTLLVAPGTSTTRPTRMIRTGTGSIDIAAARNVELGNRGSVIYTAGIATQGVIYPGRGQNPVELGSRLYPDRGGDISISAGQDVVGASTNQFVTDWLWRVGAIGSTTSTVDTSRAPAWTVNFDRFMQNIGALGGGDVTVSAGRDVVDLHASAPSIGRQVGGLVLAANNLEVIAGGHVNVRAAHNISGGSAYSGRGSVSLTAGDAINVSTNSGLAPIIALGDAQAQLSSRTDLTLGNVLNPTLLGRGTSQTNTNAYFSTYTADSAVSARSTGGDVRLLNTSTEDLLQTFTTLNRSPGEEYVTALYPATVQAAALRGDALIERSFSLVPAIRGGLEMFGYGDVLFSSSVEVIISDADPQTLPTFNRPQPNTLSLIDVFKSSDSLSTTAKNVFHASVPERLRLPRTDFTPSRIVAREGDVVMLGGTSGIYSAESMRISAGRDVTGLRLDAQNLEARDVTSVSAGRDVIYPLRRNQFGGVERDISRIMLDGPGTLEIRAGRDLDLQASAGITTWGNLNNPALADSGADVSVEVGTAAKAPNLTAFADKYLRSAEFASQYPKSSQEYRNDLVTYMRRYGVTGGFDEALTAFVQLSASERAPLLERILMSELRASGRSAAQPGETNKDFSRGFAALTTYYPGANPDLDAKEVNPYVGDMRLYFSQIYTMDDGDIRLLAPGGEINAGLASPPAAFNLNKGAADLGIVAQRSGSVSALSFYDFLVNESRVFAADGGDILVWATQGDIDAGRGAKTAISAPPPQISFDPTTGAPVIVFPPALAGSGIQTLASTEGRKPGNVDLFAPRGVVNAGDAGIVAGNLTIAATAVLGADNIQVSGVSVGVPVDTGGIGASLAAVSSVGSSASSAATTAVEGERAQEEAPATLADTALSWLEVFVVGLGEEGCRQDDVECLKRQ</sequence>
<dbReference type="InterPro" id="IPR011050">
    <property type="entry name" value="Pectin_lyase_fold/virulence"/>
</dbReference>
<dbReference type="EMBL" id="JACHHZ010000001">
    <property type="protein sequence ID" value="MBB6091234.1"/>
    <property type="molecule type" value="Genomic_DNA"/>
</dbReference>
<reference evidence="3 4" key="1">
    <citation type="submission" date="2020-08" db="EMBL/GenBank/DDBJ databases">
        <title>Genomic Encyclopedia of Type Strains, Phase IV (KMG-IV): sequencing the most valuable type-strain genomes for metagenomic binning, comparative biology and taxonomic classification.</title>
        <authorList>
            <person name="Goeker M."/>
        </authorList>
    </citation>
    <scope>NUCLEOTIDE SEQUENCE [LARGE SCALE GENOMIC DNA]</scope>
    <source>
        <strain evidence="3 4">DSM 26723</strain>
    </source>
</reference>
<proteinExistence type="predicted"/>
<dbReference type="Gene3D" id="2.160.20.10">
    <property type="entry name" value="Single-stranded right-handed beta-helix, Pectin lyase-like"/>
    <property type="match status" value="1"/>
</dbReference>
<dbReference type="NCBIfam" id="TIGR01901">
    <property type="entry name" value="adhes_NPXG"/>
    <property type="match status" value="1"/>
</dbReference>
<dbReference type="PANTHER" id="PTHR12338">
    <property type="entry name" value="AUTOTRANSPORTER"/>
    <property type="match status" value="1"/>
</dbReference>
<dbReference type="InterPro" id="IPR021026">
    <property type="entry name" value="Filamn_hemagglutn_DUF3739"/>
</dbReference>
<protein>
    <submittedName>
        <fullName evidence="3">Filamentous hemagglutinin family protein</fullName>
    </submittedName>
</protein>
<keyword evidence="4" id="KW-1185">Reference proteome</keyword>
<organism evidence="3 4">
    <name type="scientific">Povalibacter uvarum</name>
    <dbReference type="NCBI Taxonomy" id="732238"/>
    <lineage>
        <taxon>Bacteria</taxon>
        <taxon>Pseudomonadati</taxon>
        <taxon>Pseudomonadota</taxon>
        <taxon>Gammaproteobacteria</taxon>
        <taxon>Steroidobacterales</taxon>
        <taxon>Steroidobacteraceae</taxon>
        <taxon>Povalibacter</taxon>
    </lineage>
</organism>
<dbReference type="Pfam" id="PF05860">
    <property type="entry name" value="TPS"/>
    <property type="match status" value="1"/>
</dbReference>
<comment type="caution">
    <text evidence="3">The sequence shown here is derived from an EMBL/GenBank/DDBJ whole genome shotgun (WGS) entry which is preliminary data.</text>
</comment>
<dbReference type="Proteomes" id="UP000588068">
    <property type="component" value="Unassembled WGS sequence"/>
</dbReference>
<accession>A0A841HF83</accession>